<dbReference type="PROSITE" id="PS50110">
    <property type="entry name" value="RESPONSE_REGULATORY"/>
    <property type="match status" value="1"/>
</dbReference>
<dbReference type="PANTHER" id="PTHR32071">
    <property type="entry name" value="TRANSCRIPTIONAL REGULATORY PROTEIN"/>
    <property type="match status" value="1"/>
</dbReference>
<evidence type="ECO:0000259" key="8">
    <source>
        <dbReference type="PROSITE" id="PS50110"/>
    </source>
</evidence>
<dbReference type="InterPro" id="IPR001789">
    <property type="entry name" value="Sig_transdc_resp-reg_receiver"/>
</dbReference>
<evidence type="ECO:0000256" key="2">
    <source>
        <dbReference type="ARBA" id="ARBA00022840"/>
    </source>
</evidence>
<dbReference type="SUPFAM" id="SSF52172">
    <property type="entry name" value="CheY-like"/>
    <property type="match status" value="1"/>
</dbReference>
<gene>
    <name evidence="9" type="ORF">AACH06_01210</name>
</gene>
<dbReference type="InterPro" id="IPR011006">
    <property type="entry name" value="CheY-like_superfamily"/>
</dbReference>
<keyword evidence="1" id="KW-0547">Nucleotide-binding</keyword>
<dbReference type="Gene3D" id="3.40.50.2300">
    <property type="match status" value="1"/>
</dbReference>
<dbReference type="SMART" id="SM00448">
    <property type="entry name" value="REC"/>
    <property type="match status" value="1"/>
</dbReference>
<evidence type="ECO:0000313" key="9">
    <source>
        <dbReference type="EMBL" id="MEK8029424.1"/>
    </source>
</evidence>
<keyword evidence="5" id="KW-0804">Transcription</keyword>
<dbReference type="PROSITE" id="PS00676">
    <property type="entry name" value="SIGMA54_INTERACT_2"/>
    <property type="match status" value="1"/>
</dbReference>
<dbReference type="PROSITE" id="PS00688">
    <property type="entry name" value="SIGMA54_INTERACT_3"/>
    <property type="match status" value="1"/>
</dbReference>
<dbReference type="PROSITE" id="PS50045">
    <property type="entry name" value="SIGMA54_INTERACT_4"/>
    <property type="match status" value="1"/>
</dbReference>
<dbReference type="InterPro" id="IPR002197">
    <property type="entry name" value="HTH_Fis"/>
</dbReference>
<evidence type="ECO:0000256" key="3">
    <source>
        <dbReference type="ARBA" id="ARBA00023015"/>
    </source>
</evidence>
<dbReference type="Gene3D" id="1.10.8.60">
    <property type="match status" value="1"/>
</dbReference>
<dbReference type="CDD" id="cd00156">
    <property type="entry name" value="REC"/>
    <property type="match status" value="1"/>
</dbReference>
<keyword evidence="4" id="KW-0238">DNA-binding</keyword>
<comment type="caution">
    <text evidence="9">The sequence shown here is derived from an EMBL/GenBank/DDBJ whole genome shotgun (WGS) entry which is preliminary data.</text>
</comment>
<feature type="domain" description="Sigma-54 factor interaction" evidence="7">
    <location>
        <begin position="141"/>
        <end position="369"/>
    </location>
</feature>
<dbReference type="PANTHER" id="PTHR32071:SF117">
    <property type="entry name" value="PTS-DEPENDENT DIHYDROXYACETONE KINASE OPERON REGULATORY PROTEIN-RELATED"/>
    <property type="match status" value="1"/>
</dbReference>
<dbReference type="InterPro" id="IPR058031">
    <property type="entry name" value="AAA_lid_NorR"/>
</dbReference>
<dbReference type="InterPro" id="IPR025662">
    <property type="entry name" value="Sigma_54_int_dom_ATP-bd_1"/>
</dbReference>
<dbReference type="SUPFAM" id="SSF46689">
    <property type="entry name" value="Homeodomain-like"/>
    <property type="match status" value="1"/>
</dbReference>
<dbReference type="Pfam" id="PF02954">
    <property type="entry name" value="HTH_8"/>
    <property type="match status" value="1"/>
</dbReference>
<protein>
    <submittedName>
        <fullName evidence="9">Sigma-54 dependent transcriptional regulator</fullName>
    </submittedName>
</protein>
<dbReference type="Pfam" id="PF25601">
    <property type="entry name" value="AAA_lid_14"/>
    <property type="match status" value="1"/>
</dbReference>
<evidence type="ECO:0000256" key="1">
    <source>
        <dbReference type="ARBA" id="ARBA00022741"/>
    </source>
</evidence>
<sequence length="496" mass="53544">MNHVLIVDDDVDSATSLRELVAAESFTVALAHTLRDARRQIALQSPDLVLLDLQLPDGSGLDLFADPELVASSELVLITGHASLETSIEALRLGAADYLVKPIVLRQLQGVLSRFMKPAALKADVARMNAGLASNGHFGHLWGQAPPMLRVYEQISRVAGTAVTVFITGESGTGKEVVAQTVHDLSRRRKQPFLAVNCGAISPNLIESEIFGHEKGSFTGADRQHLGFFERANGGTLFLDEITEMPLELQVKLLRVLETGRFMRVGSTQSQEADVRVIAATNRLPEVAVSSGKLREDLLYRLNVFPIELPPLRERLSDVGLLAQHFLEAIIKQEGHTKRFTRAALDRLANYRWPGNVRELRNVVQRAYVMAAGEDISDEWLPRPQGAGTPLVGGAALPAPTADPVPATESVPVAALPSAAASAGQVGAPSADPATMVSLPVGTSMAQAERALIEATLRYHKFQKERTAAVLGISLKTLYNRLKEYAADSEDTPTSG</sequence>
<dbReference type="Proteomes" id="UP001371218">
    <property type="component" value="Unassembled WGS sequence"/>
</dbReference>
<dbReference type="EMBL" id="JBBUTG010000001">
    <property type="protein sequence ID" value="MEK8029424.1"/>
    <property type="molecule type" value="Genomic_DNA"/>
</dbReference>
<dbReference type="CDD" id="cd00009">
    <property type="entry name" value="AAA"/>
    <property type="match status" value="1"/>
</dbReference>
<dbReference type="Pfam" id="PF00072">
    <property type="entry name" value="Response_reg"/>
    <property type="match status" value="1"/>
</dbReference>
<dbReference type="RefSeq" id="WP_341424217.1">
    <property type="nucleotide sequence ID" value="NZ_JBBUTG010000001.1"/>
</dbReference>
<name>A0ABU9BHJ9_9BURK</name>
<dbReference type="Gene3D" id="3.40.50.300">
    <property type="entry name" value="P-loop containing nucleotide triphosphate hydrolases"/>
    <property type="match status" value="1"/>
</dbReference>
<dbReference type="SUPFAM" id="SSF52540">
    <property type="entry name" value="P-loop containing nucleoside triphosphate hydrolases"/>
    <property type="match status" value="1"/>
</dbReference>
<feature type="domain" description="Response regulatory" evidence="8">
    <location>
        <begin position="3"/>
        <end position="116"/>
    </location>
</feature>
<keyword evidence="6" id="KW-0597">Phosphoprotein</keyword>
<dbReference type="SMART" id="SM00382">
    <property type="entry name" value="AAA"/>
    <property type="match status" value="1"/>
</dbReference>
<dbReference type="InterPro" id="IPR003593">
    <property type="entry name" value="AAA+_ATPase"/>
</dbReference>
<reference evidence="9 10" key="1">
    <citation type="submission" date="2024-04" db="EMBL/GenBank/DDBJ databases">
        <title>Novel species of the genus Ideonella isolated from streams.</title>
        <authorList>
            <person name="Lu H."/>
        </authorList>
    </citation>
    <scope>NUCLEOTIDE SEQUENCE [LARGE SCALE GENOMIC DNA]</scope>
    <source>
        <strain evidence="9 10">DXS29W</strain>
    </source>
</reference>
<organism evidence="9 10">
    <name type="scientific">Ideonella lacteola</name>
    <dbReference type="NCBI Taxonomy" id="2984193"/>
    <lineage>
        <taxon>Bacteria</taxon>
        <taxon>Pseudomonadati</taxon>
        <taxon>Pseudomonadota</taxon>
        <taxon>Betaproteobacteria</taxon>
        <taxon>Burkholderiales</taxon>
        <taxon>Sphaerotilaceae</taxon>
        <taxon>Ideonella</taxon>
    </lineage>
</organism>
<dbReference type="Gene3D" id="1.10.10.60">
    <property type="entry name" value="Homeodomain-like"/>
    <property type="match status" value="1"/>
</dbReference>
<evidence type="ECO:0000259" key="7">
    <source>
        <dbReference type="PROSITE" id="PS50045"/>
    </source>
</evidence>
<dbReference type="InterPro" id="IPR009057">
    <property type="entry name" value="Homeodomain-like_sf"/>
</dbReference>
<evidence type="ECO:0000256" key="5">
    <source>
        <dbReference type="ARBA" id="ARBA00023163"/>
    </source>
</evidence>
<evidence type="ECO:0000256" key="4">
    <source>
        <dbReference type="ARBA" id="ARBA00023125"/>
    </source>
</evidence>
<dbReference type="InterPro" id="IPR027417">
    <property type="entry name" value="P-loop_NTPase"/>
</dbReference>
<evidence type="ECO:0000256" key="6">
    <source>
        <dbReference type="PROSITE-ProRule" id="PRU00169"/>
    </source>
</evidence>
<accession>A0ABU9BHJ9</accession>
<evidence type="ECO:0000313" key="10">
    <source>
        <dbReference type="Proteomes" id="UP001371218"/>
    </source>
</evidence>
<keyword evidence="10" id="KW-1185">Reference proteome</keyword>
<dbReference type="InterPro" id="IPR025943">
    <property type="entry name" value="Sigma_54_int_dom_ATP-bd_2"/>
</dbReference>
<keyword evidence="3" id="KW-0805">Transcription regulation</keyword>
<dbReference type="PROSITE" id="PS00675">
    <property type="entry name" value="SIGMA54_INTERACT_1"/>
    <property type="match status" value="1"/>
</dbReference>
<feature type="modified residue" description="4-aspartylphosphate" evidence="6">
    <location>
        <position position="52"/>
    </location>
</feature>
<dbReference type="InterPro" id="IPR002078">
    <property type="entry name" value="Sigma_54_int"/>
</dbReference>
<keyword evidence="2" id="KW-0067">ATP-binding</keyword>
<dbReference type="InterPro" id="IPR025944">
    <property type="entry name" value="Sigma_54_int_dom_CS"/>
</dbReference>
<proteinExistence type="predicted"/>
<dbReference type="Pfam" id="PF00158">
    <property type="entry name" value="Sigma54_activat"/>
    <property type="match status" value="1"/>
</dbReference>